<protein>
    <recommendedName>
        <fullName evidence="4">DUF4192 family protein</fullName>
    </recommendedName>
</protein>
<dbReference type="InterPro" id="IPR025447">
    <property type="entry name" value="DUF4192"/>
</dbReference>
<comment type="caution">
    <text evidence="2">The sequence shown here is derived from an EMBL/GenBank/DDBJ whole genome shotgun (WGS) entry which is preliminary data.</text>
</comment>
<accession>A0A919Q1S4</accession>
<feature type="compositionally biased region" description="Basic and acidic residues" evidence="1">
    <location>
        <begin position="156"/>
        <end position="171"/>
    </location>
</feature>
<organism evidence="2 3">
    <name type="scientific">Demequina activiva</name>
    <dbReference type="NCBI Taxonomy" id="1582364"/>
    <lineage>
        <taxon>Bacteria</taxon>
        <taxon>Bacillati</taxon>
        <taxon>Actinomycetota</taxon>
        <taxon>Actinomycetes</taxon>
        <taxon>Micrococcales</taxon>
        <taxon>Demequinaceae</taxon>
        <taxon>Demequina</taxon>
    </lineage>
</organism>
<dbReference type="Proteomes" id="UP000652354">
    <property type="component" value="Unassembled WGS sequence"/>
</dbReference>
<keyword evidence="3" id="KW-1185">Reference proteome</keyword>
<reference evidence="2" key="1">
    <citation type="submission" date="2021-01" db="EMBL/GenBank/DDBJ databases">
        <title>Whole genome shotgun sequence of Demequina activiva NBRC 110675.</title>
        <authorList>
            <person name="Komaki H."/>
            <person name="Tamura T."/>
        </authorList>
    </citation>
    <scope>NUCLEOTIDE SEQUENCE</scope>
    <source>
        <strain evidence="2">NBRC 110675</strain>
    </source>
</reference>
<evidence type="ECO:0000313" key="2">
    <source>
        <dbReference type="EMBL" id="GIG54705.1"/>
    </source>
</evidence>
<dbReference type="EMBL" id="BONR01000002">
    <property type="protein sequence ID" value="GIG54705.1"/>
    <property type="molecule type" value="Genomic_DNA"/>
</dbReference>
<proteinExistence type="predicted"/>
<dbReference type="Pfam" id="PF13830">
    <property type="entry name" value="DUF4192"/>
    <property type="match status" value="1"/>
</dbReference>
<evidence type="ECO:0000313" key="3">
    <source>
        <dbReference type="Proteomes" id="UP000652354"/>
    </source>
</evidence>
<name>A0A919Q1S4_9MICO</name>
<evidence type="ECO:0008006" key="4">
    <source>
        <dbReference type="Google" id="ProtNLM"/>
    </source>
</evidence>
<dbReference type="AlphaFoldDB" id="A0A919Q1S4"/>
<evidence type="ECO:0000256" key="1">
    <source>
        <dbReference type="SAM" id="MobiDB-lite"/>
    </source>
</evidence>
<sequence>MHGPGELIALIPAMLGFQPRESVVVVALSARGAIEVTLRVDRADLVAPDVAHEAGAAVAAQLRRVTASSAIVVSFTQYDVSLGCDAVDAVAAAVRPVVDRVTAWTTDGRTFRAPGCADPQCCPPHGTQVPAAPAIEDGEALPSRVVARRAQTRAADAPEHDRRRAARAGDRWWSRREREPASWRREALRCLDRSMAPDGEVLDLGRAAVCLRDVRVRDALIIQWLGGSARAIGDVLEGRSTAEVSQALDGALRDVDRPAPRPGDVRRALMWCRRVNALARKRDRAPIHALAAVLHWYDGALDQASVAAQEALTCDHGYSLAGLIADVCAAGLEPAWMRR</sequence>
<gene>
    <name evidence="2" type="ORF">Dac01nite_14570</name>
</gene>
<feature type="region of interest" description="Disordered" evidence="1">
    <location>
        <begin position="147"/>
        <end position="171"/>
    </location>
</feature>